<dbReference type="EMBL" id="CYHE01000005">
    <property type="protein sequence ID" value="CUA96467.1"/>
    <property type="molecule type" value="Genomic_DNA"/>
</dbReference>
<dbReference type="OrthoDB" id="1633386at2"/>
<dbReference type="Pfam" id="PF09356">
    <property type="entry name" value="Phage_BR0599"/>
    <property type="match status" value="1"/>
</dbReference>
<dbReference type="RefSeq" id="WP_055455675.1">
    <property type="nucleotide sequence ID" value="NZ_CYHE01000005.1"/>
</dbReference>
<dbReference type="Pfam" id="PF09931">
    <property type="entry name" value="Phage_phiJL001_Gp84_N"/>
    <property type="match status" value="1"/>
</dbReference>
<evidence type="ECO:0000313" key="2">
    <source>
        <dbReference type="EMBL" id="CUA96467.1"/>
    </source>
</evidence>
<accession>A0A0K6HZK3</accession>
<sequence>MKTIDEALAAHLAGRITTLCACWLVTRSDGVTLGFTDHDRALTVQGVMCHPANGLERSAVTEGPGLAVGGGEVSGSLTSEGLSDAELEAGLWDGAEVRAYLVNWADPSQVLLERRATIGEVTRAGLVFRAELRGLSQALEARRGRVFSGQCDADLGDTRCGVDLASATFRGTGTVLLSHDARRLRVSGLHSYAVGWFDGGRLVVTNGALAGFACEVARHGRTDEGAELVLWLAAPQVLAPGTGITVTAGCDKRFATCQAKFANALNFQGFPHMPGTDFVLSYPNRNSGQNNGGAIVS</sequence>
<gene>
    <name evidence="2" type="ORF">Ga0061067_105168</name>
</gene>
<evidence type="ECO:0000313" key="3">
    <source>
        <dbReference type="Proteomes" id="UP000183900"/>
    </source>
</evidence>
<organism evidence="2 3">
    <name type="scientific">Pannonibacter indicus</name>
    <dbReference type="NCBI Taxonomy" id="466044"/>
    <lineage>
        <taxon>Bacteria</taxon>
        <taxon>Pseudomonadati</taxon>
        <taxon>Pseudomonadota</taxon>
        <taxon>Alphaproteobacteria</taxon>
        <taxon>Hyphomicrobiales</taxon>
        <taxon>Stappiaceae</taxon>
        <taxon>Pannonibacter</taxon>
    </lineage>
</organism>
<dbReference type="InterPro" id="IPR018964">
    <property type="entry name" value="Phage_phiJL001_Gp84_C"/>
</dbReference>
<proteinExistence type="predicted"/>
<dbReference type="NCBIfam" id="TIGR02218">
    <property type="entry name" value="phg_TIGR02218"/>
    <property type="match status" value="1"/>
</dbReference>
<dbReference type="AlphaFoldDB" id="A0A0K6HZK3"/>
<keyword evidence="3" id="KW-1185">Reference proteome</keyword>
<feature type="domain" description="Bacteriophage phiJL001 Gp84 C-terminal" evidence="1">
    <location>
        <begin position="195"/>
        <end position="277"/>
    </location>
</feature>
<evidence type="ECO:0000259" key="1">
    <source>
        <dbReference type="Pfam" id="PF09356"/>
    </source>
</evidence>
<name>A0A0K6HZK3_9HYPH</name>
<dbReference type="Proteomes" id="UP000183900">
    <property type="component" value="Unassembled WGS sequence"/>
</dbReference>
<reference evidence="3" key="1">
    <citation type="submission" date="2015-08" db="EMBL/GenBank/DDBJ databases">
        <authorList>
            <person name="Varghese N."/>
        </authorList>
    </citation>
    <scope>NUCLEOTIDE SEQUENCE [LARGE SCALE GENOMIC DNA]</scope>
    <source>
        <strain evidence="3">DSM 23407</strain>
    </source>
</reference>
<dbReference type="InterPro" id="IPR011928">
    <property type="entry name" value="Phage_phiJL001_Gp84"/>
</dbReference>
<protein>
    <recommendedName>
        <fullName evidence="1">Bacteriophage phiJL001 Gp84 C-terminal domain-containing protein</fullName>
    </recommendedName>
</protein>